<proteinExistence type="predicted"/>
<dbReference type="Proteomes" id="UP000289921">
    <property type="component" value="Unassembled WGS sequence"/>
</dbReference>
<dbReference type="EMBL" id="QEWK01000001">
    <property type="protein sequence ID" value="RXX22973.1"/>
    <property type="molecule type" value="Genomic_DNA"/>
</dbReference>
<dbReference type="NCBIfam" id="NF033863">
    <property type="entry name" value="immun_TipC_fam"/>
    <property type="match status" value="1"/>
</dbReference>
<evidence type="ECO:0000313" key="2">
    <source>
        <dbReference type="EMBL" id="RXX22973.1"/>
    </source>
</evidence>
<protein>
    <submittedName>
        <fullName evidence="2">Uncharacterized protein</fullName>
    </submittedName>
</protein>
<gene>
    <name evidence="2" type="ORF">DF217_03140</name>
</gene>
<reference evidence="2 3" key="1">
    <citation type="submission" date="2018-05" db="EMBL/GenBank/DDBJ databases">
        <title>Streptococcus from otitis media.</title>
        <authorList>
            <person name="Wayes A.M."/>
            <person name="Jakubovics N.S."/>
        </authorList>
    </citation>
    <scope>NUCLEOTIDE SEQUENCE [LARGE SCALE GENOMIC DNA]</scope>
    <source>
        <strain evidence="2 3">NU39</strain>
    </source>
</reference>
<comment type="caution">
    <text evidence="2">The sequence shown here is derived from an EMBL/GenBank/DDBJ whole genome shotgun (WGS) entry which is preliminary data.</text>
</comment>
<dbReference type="InterPro" id="IPR048042">
    <property type="entry name" value="TipC-like"/>
</dbReference>
<feature type="transmembrane region" description="Helical" evidence="1">
    <location>
        <begin position="6"/>
        <end position="26"/>
    </location>
</feature>
<dbReference type="AlphaFoldDB" id="A0A4Q2FSJ1"/>
<dbReference type="RefSeq" id="WP_042768121.1">
    <property type="nucleotide sequence ID" value="NZ_QEWK01000001.1"/>
</dbReference>
<name>A0A4Q2FSJ1_STROR</name>
<sequence length="174" mass="20317">MNKKMFYTLSIGAFVIMLLPLSFIFFKPRYSNVFEEIYHDEYHHATSSFLRTNSTLNRVPDMEVNKTGGLLYGSVSEKYRSEVLPTGVESISYSFHFPDGKLDNGEMSINFRFMHSSGGVIEIYYKYNHDSDKLVQSINIVDEKRLTEPNQIMEYMQEKKINLSPYFTKSEELL</sequence>
<keyword evidence="1" id="KW-1133">Transmembrane helix</keyword>
<evidence type="ECO:0000256" key="1">
    <source>
        <dbReference type="SAM" id="Phobius"/>
    </source>
</evidence>
<keyword evidence="1" id="KW-0472">Membrane</keyword>
<accession>A0A4Q2FSJ1</accession>
<keyword evidence="1" id="KW-0812">Transmembrane</keyword>
<organism evidence="2 3">
    <name type="scientific">Streptococcus oralis</name>
    <dbReference type="NCBI Taxonomy" id="1303"/>
    <lineage>
        <taxon>Bacteria</taxon>
        <taxon>Bacillati</taxon>
        <taxon>Bacillota</taxon>
        <taxon>Bacilli</taxon>
        <taxon>Lactobacillales</taxon>
        <taxon>Streptococcaceae</taxon>
        <taxon>Streptococcus</taxon>
    </lineage>
</organism>
<evidence type="ECO:0000313" key="3">
    <source>
        <dbReference type="Proteomes" id="UP000289921"/>
    </source>
</evidence>